<name>B9TMP7_RICCO</name>
<dbReference type="InParanoid" id="B9TMP7"/>
<sequence>MPRVHLRQERHLETALQRLRSFVRAGGAPVRVCIAIPRRPPVTMTLRSSKFQVHSSKTVPHVIAVEPWGADYTLLPGESLEVTAFGDEIAPSFELVEWDDSSQVYCNDASTYEVTQNGVAIPCGHNRQSEGASNA</sequence>
<dbReference type="Proteomes" id="UP000008311">
    <property type="component" value="Unassembled WGS sequence"/>
</dbReference>
<proteinExistence type="predicted"/>
<protein>
    <submittedName>
        <fullName evidence="1">Uncharacterized protein</fullName>
    </submittedName>
</protein>
<dbReference type="AlphaFoldDB" id="B9TMP7"/>
<dbReference type="EMBL" id="EQ989715">
    <property type="protein sequence ID" value="EEF22866.1"/>
    <property type="molecule type" value="Genomic_DNA"/>
</dbReference>
<reference evidence="2" key="1">
    <citation type="journal article" date="2010" name="Nat. Biotechnol.">
        <title>Draft genome sequence of the oilseed species Ricinus communis.</title>
        <authorList>
            <person name="Chan A.P."/>
            <person name="Crabtree J."/>
            <person name="Zhao Q."/>
            <person name="Lorenzi H."/>
            <person name="Orvis J."/>
            <person name="Puiu D."/>
            <person name="Melake-Berhan A."/>
            <person name="Jones K.M."/>
            <person name="Redman J."/>
            <person name="Chen G."/>
            <person name="Cahoon E.B."/>
            <person name="Gedil M."/>
            <person name="Stanke M."/>
            <person name="Haas B.J."/>
            <person name="Wortman J.R."/>
            <person name="Fraser-Liggett C.M."/>
            <person name="Ravel J."/>
            <person name="Rabinowicz P.D."/>
        </authorList>
    </citation>
    <scope>NUCLEOTIDE SEQUENCE [LARGE SCALE GENOMIC DNA]</scope>
    <source>
        <strain evidence="2">cv. Hale</strain>
    </source>
</reference>
<keyword evidence="2" id="KW-1185">Reference proteome</keyword>
<gene>
    <name evidence="1" type="ORF">RCOM_1997840</name>
</gene>
<organism evidence="1 2">
    <name type="scientific">Ricinus communis</name>
    <name type="common">Castor bean</name>
    <dbReference type="NCBI Taxonomy" id="3988"/>
    <lineage>
        <taxon>Eukaryota</taxon>
        <taxon>Viridiplantae</taxon>
        <taxon>Streptophyta</taxon>
        <taxon>Embryophyta</taxon>
        <taxon>Tracheophyta</taxon>
        <taxon>Spermatophyta</taxon>
        <taxon>Magnoliopsida</taxon>
        <taxon>eudicotyledons</taxon>
        <taxon>Gunneridae</taxon>
        <taxon>Pentapetalae</taxon>
        <taxon>rosids</taxon>
        <taxon>fabids</taxon>
        <taxon>Malpighiales</taxon>
        <taxon>Euphorbiaceae</taxon>
        <taxon>Acalyphoideae</taxon>
        <taxon>Acalypheae</taxon>
        <taxon>Ricinus</taxon>
    </lineage>
</organism>
<evidence type="ECO:0000313" key="1">
    <source>
        <dbReference type="EMBL" id="EEF22866.1"/>
    </source>
</evidence>
<accession>B9TMP7</accession>
<evidence type="ECO:0000313" key="2">
    <source>
        <dbReference type="Proteomes" id="UP000008311"/>
    </source>
</evidence>